<proteinExistence type="predicted"/>
<gene>
    <name evidence="2" type="ORF">AMECASPLE_005677</name>
</gene>
<dbReference type="EMBL" id="JAHRIP010000264">
    <property type="protein sequence ID" value="MEQ2279060.1"/>
    <property type="molecule type" value="Genomic_DNA"/>
</dbReference>
<name>A0ABV0XC82_9TELE</name>
<organism evidence="2 3">
    <name type="scientific">Ameca splendens</name>
    <dbReference type="NCBI Taxonomy" id="208324"/>
    <lineage>
        <taxon>Eukaryota</taxon>
        <taxon>Metazoa</taxon>
        <taxon>Chordata</taxon>
        <taxon>Craniata</taxon>
        <taxon>Vertebrata</taxon>
        <taxon>Euteleostomi</taxon>
        <taxon>Actinopterygii</taxon>
        <taxon>Neopterygii</taxon>
        <taxon>Teleostei</taxon>
        <taxon>Neoteleostei</taxon>
        <taxon>Acanthomorphata</taxon>
        <taxon>Ovalentaria</taxon>
        <taxon>Atherinomorphae</taxon>
        <taxon>Cyprinodontiformes</taxon>
        <taxon>Goodeidae</taxon>
        <taxon>Ameca</taxon>
    </lineage>
</organism>
<evidence type="ECO:0000313" key="2">
    <source>
        <dbReference type="EMBL" id="MEQ2279060.1"/>
    </source>
</evidence>
<sequence length="86" mass="9421">MPYMIDPAASGVQGPRLPRCHDVRASNQHKRTKTLQFTILRHINMVLPAETHKEDAKEGCVIMVRLIVSDKCTLGAGGLGLGVCHM</sequence>
<accession>A0ABV0XC82</accession>
<protein>
    <submittedName>
        <fullName evidence="2">Uncharacterized protein</fullName>
    </submittedName>
</protein>
<evidence type="ECO:0000313" key="3">
    <source>
        <dbReference type="Proteomes" id="UP001469553"/>
    </source>
</evidence>
<reference evidence="2 3" key="1">
    <citation type="submission" date="2021-06" db="EMBL/GenBank/DDBJ databases">
        <authorList>
            <person name="Palmer J.M."/>
        </authorList>
    </citation>
    <scope>NUCLEOTIDE SEQUENCE [LARGE SCALE GENOMIC DNA]</scope>
    <source>
        <strain evidence="2 3">AS_MEX2019</strain>
        <tissue evidence="2">Muscle</tissue>
    </source>
</reference>
<evidence type="ECO:0000256" key="1">
    <source>
        <dbReference type="SAM" id="MobiDB-lite"/>
    </source>
</evidence>
<keyword evidence="3" id="KW-1185">Reference proteome</keyword>
<dbReference type="Proteomes" id="UP001469553">
    <property type="component" value="Unassembled WGS sequence"/>
</dbReference>
<comment type="caution">
    <text evidence="2">The sequence shown here is derived from an EMBL/GenBank/DDBJ whole genome shotgun (WGS) entry which is preliminary data.</text>
</comment>
<feature type="region of interest" description="Disordered" evidence="1">
    <location>
        <begin position="1"/>
        <end position="29"/>
    </location>
</feature>